<protein>
    <submittedName>
        <fullName evidence="2">Uncharacterized protein</fullName>
    </submittedName>
</protein>
<sequence>MEDKAKFVNFAVRLVEDLKHGNLLPNLPAHVHLLAIFRESGTRDAGIKFWQWLQGQDEEYVNTSTYAAAIDLLAVNGSPLSELEQLYQDALDRFPGNFHAYHFSPEAILADREQPIDIGLLPLWLILAITQARLLRGNAQKAYLALDTVFRLLPTSVPPRFFNAFGNERPVSEAFTVYAMACRAGIQLPTSHYKGLLAKLRLSSDMTSLQSHIASLRAMLAATYLHLGSNGTLPANSANEVVIATTQILRLPGISALDSKLRRCVVDTVLEAVRKMLEVFASYGALPAVSIFNSIITNIAGHGRAKETIGIALADMDALSLEPNEVTRRSIMAAAGLLGDADLVKKTWKDIVAIGANEKQHPDGLDINVLIRAARLAGIHEFAETEYVKFREQIHFKHYRGIDEAFQMPLDDMYPAREGVSPSVDEIRDSVQSLLADMAFIEEKTKARPVLQDFSQKDSPMILFKPVRRLDIPDRELRKIYDEMTTEKSSHPPSTLTGSESTGDMAAPSAGDTRSFGSLRYENWKTTNYLLQLSEKHDKDYAKAVDESIASGVRPPKRNMGITREEVEDMRSFGLSSVSVSTRKSFTQNVEEARNEIVRLRTAR</sequence>
<name>N1PJY3_DOTSN</name>
<dbReference type="Proteomes" id="UP000016933">
    <property type="component" value="Unassembled WGS sequence"/>
</dbReference>
<proteinExistence type="predicted"/>
<keyword evidence="3" id="KW-1185">Reference proteome</keyword>
<dbReference type="InterPro" id="IPR011990">
    <property type="entry name" value="TPR-like_helical_dom_sf"/>
</dbReference>
<reference evidence="2 3" key="2">
    <citation type="journal article" date="2012" name="PLoS Pathog.">
        <title>Diverse lifestyles and strategies of plant pathogenesis encoded in the genomes of eighteen Dothideomycetes fungi.</title>
        <authorList>
            <person name="Ohm R.A."/>
            <person name="Feau N."/>
            <person name="Henrissat B."/>
            <person name="Schoch C.L."/>
            <person name="Horwitz B.A."/>
            <person name="Barry K.W."/>
            <person name="Condon B.J."/>
            <person name="Copeland A.C."/>
            <person name="Dhillon B."/>
            <person name="Glaser F."/>
            <person name="Hesse C.N."/>
            <person name="Kosti I."/>
            <person name="LaButti K."/>
            <person name="Lindquist E.A."/>
            <person name="Lucas S."/>
            <person name="Salamov A.A."/>
            <person name="Bradshaw R.E."/>
            <person name="Ciuffetti L."/>
            <person name="Hamelin R.C."/>
            <person name="Kema G.H.J."/>
            <person name="Lawrence C."/>
            <person name="Scott J.A."/>
            <person name="Spatafora J.W."/>
            <person name="Turgeon B.G."/>
            <person name="de Wit P.J.G.M."/>
            <person name="Zhong S."/>
            <person name="Goodwin S.B."/>
            <person name="Grigoriev I.V."/>
        </authorList>
    </citation>
    <scope>NUCLEOTIDE SEQUENCE [LARGE SCALE GENOMIC DNA]</scope>
    <source>
        <strain evidence="3">NZE10 / CBS 128990</strain>
    </source>
</reference>
<organism evidence="2 3">
    <name type="scientific">Dothistroma septosporum (strain NZE10 / CBS 128990)</name>
    <name type="common">Red band needle blight fungus</name>
    <name type="synonym">Mycosphaerella pini</name>
    <dbReference type="NCBI Taxonomy" id="675120"/>
    <lineage>
        <taxon>Eukaryota</taxon>
        <taxon>Fungi</taxon>
        <taxon>Dikarya</taxon>
        <taxon>Ascomycota</taxon>
        <taxon>Pezizomycotina</taxon>
        <taxon>Dothideomycetes</taxon>
        <taxon>Dothideomycetidae</taxon>
        <taxon>Mycosphaerellales</taxon>
        <taxon>Mycosphaerellaceae</taxon>
        <taxon>Dothistroma</taxon>
    </lineage>
</organism>
<dbReference type="eggNOG" id="ENOG502SA9I">
    <property type="taxonomic scope" value="Eukaryota"/>
</dbReference>
<dbReference type="AlphaFoldDB" id="N1PJY3"/>
<reference evidence="3" key="1">
    <citation type="journal article" date="2012" name="PLoS Genet.">
        <title>The genomes of the fungal plant pathogens Cladosporium fulvum and Dothistroma septosporum reveal adaptation to different hosts and lifestyles but also signatures of common ancestry.</title>
        <authorList>
            <person name="de Wit P.J.G.M."/>
            <person name="van der Burgt A."/>
            <person name="Oekmen B."/>
            <person name="Stergiopoulos I."/>
            <person name="Abd-Elsalam K.A."/>
            <person name="Aerts A.L."/>
            <person name="Bahkali A.H."/>
            <person name="Beenen H.G."/>
            <person name="Chettri P."/>
            <person name="Cox M.P."/>
            <person name="Datema E."/>
            <person name="de Vries R.P."/>
            <person name="Dhillon B."/>
            <person name="Ganley A.R."/>
            <person name="Griffiths S.A."/>
            <person name="Guo Y."/>
            <person name="Hamelin R.C."/>
            <person name="Henrissat B."/>
            <person name="Kabir M.S."/>
            <person name="Jashni M.K."/>
            <person name="Kema G."/>
            <person name="Klaubauf S."/>
            <person name="Lapidus A."/>
            <person name="Levasseur A."/>
            <person name="Lindquist E."/>
            <person name="Mehrabi R."/>
            <person name="Ohm R.A."/>
            <person name="Owen T.J."/>
            <person name="Salamov A."/>
            <person name="Schwelm A."/>
            <person name="Schijlen E."/>
            <person name="Sun H."/>
            <person name="van den Burg H.A."/>
            <person name="van Ham R.C.H.J."/>
            <person name="Zhang S."/>
            <person name="Goodwin S.B."/>
            <person name="Grigoriev I.V."/>
            <person name="Collemare J."/>
            <person name="Bradshaw R.E."/>
        </authorList>
    </citation>
    <scope>NUCLEOTIDE SEQUENCE [LARGE SCALE GENOMIC DNA]</scope>
    <source>
        <strain evidence="3">NZE10 / CBS 128990</strain>
    </source>
</reference>
<dbReference type="OMA" id="FAEYHLS"/>
<dbReference type="HOGENOM" id="CLU_022553_0_0_1"/>
<dbReference type="Gene3D" id="1.25.40.10">
    <property type="entry name" value="Tetratricopeptide repeat domain"/>
    <property type="match status" value="1"/>
</dbReference>
<feature type="compositionally biased region" description="Polar residues" evidence="1">
    <location>
        <begin position="491"/>
        <end position="502"/>
    </location>
</feature>
<gene>
    <name evidence="2" type="ORF">DOTSEDRAFT_155199</name>
</gene>
<feature type="region of interest" description="Disordered" evidence="1">
    <location>
        <begin position="483"/>
        <end position="514"/>
    </location>
</feature>
<accession>N1PJY3</accession>
<dbReference type="OrthoDB" id="5126881at2759"/>
<evidence type="ECO:0000313" key="3">
    <source>
        <dbReference type="Proteomes" id="UP000016933"/>
    </source>
</evidence>
<evidence type="ECO:0000256" key="1">
    <source>
        <dbReference type="SAM" id="MobiDB-lite"/>
    </source>
</evidence>
<dbReference type="EMBL" id="KB446541">
    <property type="protein sequence ID" value="EME42434.1"/>
    <property type="molecule type" value="Genomic_DNA"/>
</dbReference>
<dbReference type="STRING" id="675120.N1PJY3"/>
<evidence type="ECO:0000313" key="2">
    <source>
        <dbReference type="EMBL" id="EME42434.1"/>
    </source>
</evidence>